<dbReference type="SUPFAM" id="SSF54373">
    <property type="entry name" value="FAD-linked reductases, C-terminal domain"/>
    <property type="match status" value="1"/>
</dbReference>
<dbReference type="GO" id="GO:0005743">
    <property type="term" value="C:mitochondrial inner membrane"/>
    <property type="evidence" value="ECO:0007669"/>
    <property type="project" value="TreeGrafter"/>
</dbReference>
<feature type="domain" description="ETF-QO/FixX C-terminal" evidence="13">
    <location>
        <begin position="522"/>
        <end position="596"/>
    </location>
</feature>
<dbReference type="InterPro" id="IPR007859">
    <property type="entry name" value="ETF-QO/FixX_C"/>
</dbReference>
<evidence type="ECO:0000259" key="13">
    <source>
        <dbReference type="Pfam" id="PF05187"/>
    </source>
</evidence>
<keyword evidence="7" id="KW-0274">FAD</keyword>
<evidence type="ECO:0000313" key="16">
    <source>
        <dbReference type="Proteomes" id="UP000286134"/>
    </source>
</evidence>
<comment type="cofactor">
    <cofactor evidence="2">
        <name>FAD</name>
        <dbReference type="ChEBI" id="CHEBI:57692"/>
    </cofactor>
</comment>
<feature type="domain" description="ETF-QO/FixC ubiquinone-binding" evidence="14">
    <location>
        <begin position="287"/>
        <end position="380"/>
    </location>
</feature>
<keyword evidence="11" id="KW-0411">Iron-sulfur</keyword>
<dbReference type="InterPro" id="IPR040156">
    <property type="entry name" value="ETF-QO"/>
</dbReference>
<keyword evidence="6" id="KW-0479">Metal-binding</keyword>
<dbReference type="SUPFAM" id="SSF51905">
    <property type="entry name" value="FAD/NAD(P)-binding domain"/>
    <property type="match status" value="1"/>
</dbReference>
<accession>A0A420HG03</accession>
<evidence type="ECO:0000256" key="9">
    <source>
        <dbReference type="ARBA" id="ARBA00023002"/>
    </source>
</evidence>
<dbReference type="AlphaFoldDB" id="A0A420HG03"/>
<keyword evidence="4" id="KW-0813">Transport</keyword>
<reference evidence="15 16" key="1">
    <citation type="journal article" date="2018" name="BMC Genomics">
        <title>Comparative genome analyses reveal sequence features reflecting distinct modes of host-adaptation between dicot and monocot powdery mildew.</title>
        <authorList>
            <person name="Wu Y."/>
            <person name="Ma X."/>
            <person name="Pan Z."/>
            <person name="Kale S.D."/>
            <person name="Song Y."/>
            <person name="King H."/>
            <person name="Zhang Q."/>
            <person name="Presley C."/>
            <person name="Deng X."/>
            <person name="Wei C.I."/>
            <person name="Xiao S."/>
        </authorList>
    </citation>
    <scope>NUCLEOTIDE SEQUENCE [LARGE SCALE GENOMIC DNA]</scope>
    <source>
        <strain evidence="15">UMSG2</strain>
    </source>
</reference>
<comment type="caution">
    <text evidence="15">The sequence shown here is derived from an EMBL/GenBank/DDBJ whole genome shotgun (WGS) entry which is preliminary data.</text>
</comment>
<protein>
    <recommendedName>
        <fullName evidence="3">electron-transferring-flavoprotein dehydrogenase</fullName>
        <ecNumber evidence="3">1.5.5.1</ecNumber>
    </recommendedName>
</protein>
<dbReference type="Gene3D" id="3.30.9.90">
    <property type="match status" value="1"/>
</dbReference>
<gene>
    <name evidence="15" type="ORF">OnM2_081014</name>
</gene>
<evidence type="ECO:0000256" key="1">
    <source>
        <dbReference type="ARBA" id="ARBA00001966"/>
    </source>
</evidence>
<dbReference type="Pfam" id="PF21162">
    <property type="entry name" value="ETFQO_UQ-bd"/>
    <property type="match status" value="1"/>
</dbReference>
<dbReference type="Gene3D" id="3.30.70.20">
    <property type="match status" value="1"/>
</dbReference>
<dbReference type="OrthoDB" id="437331at2759"/>
<dbReference type="STRING" id="212602.A0A420HG03"/>
<evidence type="ECO:0000313" key="15">
    <source>
        <dbReference type="EMBL" id="RKF56392.1"/>
    </source>
</evidence>
<proteinExistence type="predicted"/>
<evidence type="ECO:0000256" key="2">
    <source>
        <dbReference type="ARBA" id="ARBA00001974"/>
    </source>
</evidence>
<dbReference type="PANTHER" id="PTHR10617:SF107">
    <property type="entry name" value="ELECTRON TRANSFER FLAVOPROTEIN-UBIQUINONE OXIDOREDUCTASE, MITOCHONDRIAL"/>
    <property type="match status" value="1"/>
</dbReference>
<evidence type="ECO:0000259" key="14">
    <source>
        <dbReference type="Pfam" id="PF21162"/>
    </source>
</evidence>
<evidence type="ECO:0000256" key="11">
    <source>
        <dbReference type="ARBA" id="ARBA00023014"/>
    </source>
</evidence>
<dbReference type="EC" id="1.5.5.1" evidence="3"/>
<keyword evidence="5" id="KW-0285">Flavoprotein</keyword>
<sequence>MAMLMTSSAYLGRNLLKQRFVKTPISFLKKTQSKANYGWSHLKFSSIPVVPQRAFAISHRQRLADVGQDLHHELPERESDVVDVCIVGGGPAGLSAAIRLKQLANKAGNEDFRVVLLEKASEIGAHILSGAVIEPTAINELLPDWLAEENENRFSGTTPATNDKMRFLTKSLSIPLPAPPQMKNHGNYIVSLNNFTKWLGERAEELGVEVYPGFSASEILYNVDGSVKGIATNDLGISKLGKPKENFERGMEFHTRITLFAEGCHGSLTKQLIKKFDLRNDSQPQTYGLGIKEVWEIQPEKARKGEIIHSLGYPLPSNTYGGGWLYHFGENMVSVGLVVGLDYPNPWLSPYCEFQKMKHHPLYKSVLEDGKCISYGARALNEGGFQSIPKVSFPGGALIGDTAGFLNVPKIKGTHTAMKSGMLAAEATWNGISKSETGTLFLYEYEEALRKSSIWKELKEVRNIRPSFHSPLKCYGGILYSGLETYILKGRVPWTLKHKGTDASATKMADQCPKIYYDKPDGKISFDILTSVSRTGTNHEEDQPVHLQVADLDEHTQTTWPKYKGIENRFCPAGVYEYVDDQTKELGIRFQINSQKYKLANSSRRGRAQIFYDLSPFRISPHDCPLGAIYPPALAPISAFKILSRGHVEIALNNMKNYFEAHIIGRNGCFVQDQCYNTDEIAPLKSGGILQIFLLRSQCRLNDGEVFGIKICFSHLQSIDLDIQQSSKVSLTQPGESFEGSQID</sequence>
<evidence type="ECO:0000256" key="6">
    <source>
        <dbReference type="ARBA" id="ARBA00022723"/>
    </source>
</evidence>
<dbReference type="GO" id="GO:0004174">
    <property type="term" value="F:electron-transferring-flavoprotein dehydrogenase activity"/>
    <property type="evidence" value="ECO:0007669"/>
    <property type="project" value="UniProtKB-EC"/>
</dbReference>
<organism evidence="15 16">
    <name type="scientific">Erysiphe neolycopersici</name>
    <dbReference type="NCBI Taxonomy" id="212602"/>
    <lineage>
        <taxon>Eukaryota</taxon>
        <taxon>Fungi</taxon>
        <taxon>Dikarya</taxon>
        <taxon>Ascomycota</taxon>
        <taxon>Pezizomycotina</taxon>
        <taxon>Leotiomycetes</taxon>
        <taxon>Erysiphales</taxon>
        <taxon>Erysiphaceae</taxon>
        <taxon>Erysiphe</taxon>
    </lineage>
</organism>
<dbReference type="InterPro" id="IPR008984">
    <property type="entry name" value="SMAD_FHA_dom_sf"/>
</dbReference>
<evidence type="ECO:0000256" key="7">
    <source>
        <dbReference type="ARBA" id="ARBA00022827"/>
    </source>
</evidence>
<evidence type="ECO:0000256" key="8">
    <source>
        <dbReference type="ARBA" id="ARBA00022982"/>
    </source>
</evidence>
<evidence type="ECO:0000256" key="5">
    <source>
        <dbReference type="ARBA" id="ARBA00022630"/>
    </source>
</evidence>
<evidence type="ECO:0000256" key="3">
    <source>
        <dbReference type="ARBA" id="ARBA00012696"/>
    </source>
</evidence>
<dbReference type="EMBL" id="MCFK01008180">
    <property type="protein sequence ID" value="RKF56392.1"/>
    <property type="molecule type" value="Genomic_DNA"/>
</dbReference>
<keyword evidence="10" id="KW-0408">Iron</keyword>
<dbReference type="SUPFAM" id="SSF54862">
    <property type="entry name" value="4Fe-4S ferredoxins"/>
    <property type="match status" value="1"/>
</dbReference>
<keyword evidence="8" id="KW-0249">Electron transport</keyword>
<dbReference type="InterPro" id="IPR036188">
    <property type="entry name" value="FAD/NAD-bd_sf"/>
</dbReference>
<evidence type="ECO:0000256" key="12">
    <source>
        <dbReference type="ARBA" id="ARBA00023075"/>
    </source>
</evidence>
<dbReference type="Proteomes" id="UP000286134">
    <property type="component" value="Unassembled WGS sequence"/>
</dbReference>
<comment type="cofactor">
    <cofactor evidence="1">
        <name>[4Fe-4S] cluster</name>
        <dbReference type="ChEBI" id="CHEBI:49883"/>
    </cofactor>
</comment>
<name>A0A420HG03_9PEZI</name>
<evidence type="ECO:0000256" key="4">
    <source>
        <dbReference type="ARBA" id="ARBA00022448"/>
    </source>
</evidence>
<dbReference type="Gene3D" id="3.50.50.60">
    <property type="entry name" value="FAD/NAD(P)-binding domain"/>
    <property type="match status" value="1"/>
</dbReference>
<dbReference type="GO" id="GO:0046872">
    <property type="term" value="F:metal ion binding"/>
    <property type="evidence" value="ECO:0007669"/>
    <property type="project" value="UniProtKB-KW"/>
</dbReference>
<dbReference type="Pfam" id="PF05187">
    <property type="entry name" value="Fer4_ETF_QO"/>
    <property type="match status" value="1"/>
</dbReference>
<dbReference type="Pfam" id="PF13450">
    <property type="entry name" value="NAD_binding_8"/>
    <property type="match status" value="1"/>
</dbReference>
<dbReference type="InterPro" id="IPR049398">
    <property type="entry name" value="ETF-QO/FixC_UQ-bd"/>
</dbReference>
<keyword evidence="16" id="KW-1185">Reference proteome</keyword>
<evidence type="ECO:0000256" key="10">
    <source>
        <dbReference type="ARBA" id="ARBA00023004"/>
    </source>
</evidence>
<keyword evidence="12 15" id="KW-0830">Ubiquinone</keyword>
<dbReference type="GO" id="GO:0051536">
    <property type="term" value="F:iron-sulfur cluster binding"/>
    <property type="evidence" value="ECO:0007669"/>
    <property type="project" value="UniProtKB-KW"/>
</dbReference>
<keyword evidence="9" id="KW-0560">Oxidoreductase</keyword>
<dbReference type="SUPFAM" id="SSF49879">
    <property type="entry name" value="SMAD/FHA domain"/>
    <property type="match status" value="1"/>
</dbReference>
<dbReference type="PANTHER" id="PTHR10617">
    <property type="entry name" value="ELECTRON TRANSFER FLAVOPROTEIN-UBIQUINONE OXIDOREDUCTASE"/>
    <property type="match status" value="1"/>
</dbReference>